<accession>A0A3B0P753</accession>
<evidence type="ECO:0000313" key="2">
    <source>
        <dbReference type="Proteomes" id="UP000259328"/>
    </source>
</evidence>
<reference evidence="2" key="1">
    <citation type="submission" date="2018-06" db="EMBL/GenBank/DDBJ databases">
        <authorList>
            <consortium name="Pathogen Informatics"/>
        </authorList>
    </citation>
    <scope>NUCLEOTIDE SEQUENCE [LARGE SCALE GENOMIC DNA]</scope>
    <source>
        <strain evidence="2">NCTC10124</strain>
    </source>
</reference>
<feature type="non-terminal residue" evidence="1">
    <location>
        <position position="71"/>
    </location>
</feature>
<dbReference type="AlphaFoldDB" id="A0A3B0P753"/>
<name>A0A3B0P753_MYCSY</name>
<dbReference type="EMBL" id="LS991953">
    <property type="protein sequence ID" value="SYV92429.1"/>
    <property type="molecule type" value="Genomic_DNA"/>
</dbReference>
<protein>
    <submittedName>
        <fullName evidence="1">Uncharacterized protein</fullName>
    </submittedName>
</protein>
<dbReference type="Proteomes" id="UP000259328">
    <property type="component" value="Chromosome"/>
</dbReference>
<proteinExistence type="predicted"/>
<gene>
    <name evidence="1" type="ORF">NCTC10124_00151</name>
</gene>
<sequence>MKKKSINGELPLSALVAEYKKKYIDVDAKTVGRLNIEKIKKVANEDGFYMIETNITNINSKEANEIYNRQW</sequence>
<organism evidence="1 2">
    <name type="scientific">Mycoplasmopsis synoviae</name>
    <name type="common">Mycoplasma synoviae</name>
    <dbReference type="NCBI Taxonomy" id="2109"/>
    <lineage>
        <taxon>Bacteria</taxon>
        <taxon>Bacillati</taxon>
        <taxon>Mycoplasmatota</taxon>
        <taxon>Mycoplasmoidales</taxon>
        <taxon>Metamycoplasmataceae</taxon>
        <taxon>Mycoplasmopsis</taxon>
    </lineage>
</organism>
<evidence type="ECO:0000313" key="1">
    <source>
        <dbReference type="EMBL" id="SYV92429.1"/>
    </source>
</evidence>